<evidence type="ECO:0000313" key="10">
    <source>
        <dbReference type="Proteomes" id="UP000187209"/>
    </source>
</evidence>
<dbReference type="Gene3D" id="3.30.40.10">
    <property type="entry name" value="Zinc/RING finger domain, C3HC4 (zinc finger)"/>
    <property type="match status" value="1"/>
</dbReference>
<dbReference type="Proteomes" id="UP000187209">
    <property type="component" value="Unassembled WGS sequence"/>
</dbReference>
<dbReference type="GO" id="GO:0005524">
    <property type="term" value="F:ATP binding"/>
    <property type="evidence" value="ECO:0007669"/>
    <property type="project" value="UniProtKB-KW"/>
</dbReference>
<dbReference type="SUPFAM" id="SSF57850">
    <property type="entry name" value="RING/U-box"/>
    <property type="match status" value="1"/>
</dbReference>
<keyword evidence="2" id="KW-0808">Transferase</keyword>
<proteinExistence type="predicted"/>
<dbReference type="SMART" id="SM00212">
    <property type="entry name" value="UBCc"/>
    <property type="match status" value="1"/>
</dbReference>
<feature type="domain" description="VWFA" evidence="7">
    <location>
        <begin position="353"/>
        <end position="531"/>
    </location>
</feature>
<gene>
    <name evidence="9" type="ORF">SteCoe_35880</name>
</gene>
<dbReference type="InterPro" id="IPR002035">
    <property type="entry name" value="VWF_A"/>
</dbReference>
<dbReference type="InterPro" id="IPR000608">
    <property type="entry name" value="UBC"/>
</dbReference>
<evidence type="ECO:0000256" key="4">
    <source>
        <dbReference type="ARBA" id="ARBA00022786"/>
    </source>
</evidence>
<evidence type="ECO:0000256" key="2">
    <source>
        <dbReference type="ARBA" id="ARBA00022679"/>
    </source>
</evidence>
<accession>A0A1R2ARD9</accession>
<dbReference type="InterPro" id="IPR013083">
    <property type="entry name" value="Znf_RING/FYVE/PHD"/>
</dbReference>
<keyword evidence="3" id="KW-0547">Nucleotide-binding</keyword>
<dbReference type="PROSITE" id="PS50127">
    <property type="entry name" value="UBC_2"/>
    <property type="match status" value="1"/>
</dbReference>
<dbReference type="InterPro" id="IPR003613">
    <property type="entry name" value="Ubox_domain"/>
</dbReference>
<dbReference type="Gene3D" id="3.40.50.410">
    <property type="entry name" value="von Willebrand factor, type A domain"/>
    <property type="match status" value="1"/>
</dbReference>
<dbReference type="PROSITE" id="PS50234">
    <property type="entry name" value="VWFA"/>
    <property type="match status" value="1"/>
</dbReference>
<dbReference type="GO" id="GO:0016567">
    <property type="term" value="P:protein ubiquitination"/>
    <property type="evidence" value="ECO:0007669"/>
    <property type="project" value="InterPro"/>
</dbReference>
<dbReference type="CDD" id="cd23833">
    <property type="entry name" value="UBCc_ApmR795-like"/>
    <property type="match status" value="1"/>
</dbReference>
<evidence type="ECO:0000256" key="3">
    <source>
        <dbReference type="ARBA" id="ARBA00022741"/>
    </source>
</evidence>
<dbReference type="SUPFAM" id="SSF54495">
    <property type="entry name" value="UBC-like"/>
    <property type="match status" value="1"/>
</dbReference>
<dbReference type="FunFam" id="3.10.110.10:FF:000060">
    <property type="entry name" value="Ubiquitin conjugating enzyme (UbcB)"/>
    <property type="match status" value="1"/>
</dbReference>
<dbReference type="GO" id="GO:0061631">
    <property type="term" value="F:ubiquitin conjugating enzyme activity"/>
    <property type="evidence" value="ECO:0007669"/>
    <property type="project" value="UniProtKB-EC"/>
</dbReference>
<dbReference type="PROSITE" id="PS51698">
    <property type="entry name" value="U_BOX"/>
    <property type="match status" value="1"/>
</dbReference>
<organism evidence="9 10">
    <name type="scientific">Stentor coeruleus</name>
    <dbReference type="NCBI Taxonomy" id="5963"/>
    <lineage>
        <taxon>Eukaryota</taxon>
        <taxon>Sar</taxon>
        <taxon>Alveolata</taxon>
        <taxon>Ciliophora</taxon>
        <taxon>Postciliodesmatophora</taxon>
        <taxon>Heterotrichea</taxon>
        <taxon>Heterotrichida</taxon>
        <taxon>Stentoridae</taxon>
        <taxon>Stentor</taxon>
    </lineage>
</organism>
<keyword evidence="4" id="KW-0833">Ubl conjugation pathway</keyword>
<dbReference type="Gene3D" id="3.10.110.10">
    <property type="entry name" value="Ubiquitin Conjugating Enzyme"/>
    <property type="match status" value="1"/>
</dbReference>
<dbReference type="SMART" id="SM00327">
    <property type="entry name" value="VWA"/>
    <property type="match status" value="1"/>
</dbReference>
<dbReference type="AlphaFoldDB" id="A0A1R2ARD9"/>
<reference evidence="9 10" key="1">
    <citation type="submission" date="2016-11" db="EMBL/GenBank/DDBJ databases">
        <title>The macronuclear genome of Stentor coeruleus: a giant cell with tiny introns.</title>
        <authorList>
            <person name="Slabodnick M."/>
            <person name="Ruby J.G."/>
            <person name="Reiff S.B."/>
            <person name="Swart E.C."/>
            <person name="Gosai S."/>
            <person name="Prabakaran S."/>
            <person name="Witkowska E."/>
            <person name="Larue G.E."/>
            <person name="Fisher S."/>
            <person name="Freeman R.M."/>
            <person name="Gunawardena J."/>
            <person name="Chu W."/>
            <person name="Stover N.A."/>
            <person name="Gregory B.D."/>
            <person name="Nowacki M."/>
            <person name="Derisi J."/>
            <person name="Roy S.W."/>
            <person name="Marshall W.F."/>
            <person name="Sood P."/>
        </authorList>
    </citation>
    <scope>NUCLEOTIDE SEQUENCE [LARGE SCALE GENOMIC DNA]</scope>
    <source>
        <strain evidence="9">WM001</strain>
    </source>
</reference>
<dbReference type="CDD" id="cd00198">
    <property type="entry name" value="vWFA"/>
    <property type="match status" value="1"/>
</dbReference>
<evidence type="ECO:0000259" key="8">
    <source>
        <dbReference type="PROSITE" id="PS51698"/>
    </source>
</evidence>
<feature type="domain" description="U-box" evidence="8">
    <location>
        <begin position="767"/>
        <end position="841"/>
    </location>
</feature>
<dbReference type="InterPro" id="IPR016135">
    <property type="entry name" value="UBQ-conjugating_enzyme/RWD"/>
</dbReference>
<dbReference type="EC" id="2.3.2.23" evidence="1"/>
<evidence type="ECO:0000313" key="9">
    <source>
        <dbReference type="EMBL" id="OMJ67062.1"/>
    </source>
</evidence>
<sequence>MLSEYQLASSQKIIYEKINPEYSTFSYKHHNKQSIQQSNDGIRFLHSFLHTFGKLIEISEKPIRESLLGYVRQFTYNCTPYLSALYRLSKGKNLSVLSSVALEEGTLILVRTVTKDIFKENIEGDKLFEHAIDVYGLLCDLSCNQSEELSRDEVYKEFDIVCQLSQQTLKEPVLIKRTDMKVMYYEKEELVKKFKADEEVKFVIKMKPEELKVDENFKIIIKRSLLNGYDTVYLWEGIYDTTKTIGQLVAEKYPQGINITKAQDLKRAYKITKPVPPLSLKSTDNRDCMTYNKSKELVVSLGPSNKEPNKVDLMNILTRAVQMIDIDDLASAIEMRNPTQVGQEVITRNPDEAIVVVFDVSGSMGTRFFDDQDFTRLDATKEFFETFTDRTAGFDFSHVISLLLFSTSFTRACGFTENVVTFSSHIQNAQAGGGTKLWDALSMAIDYLKEFKNTYPNAHLRILCLSDGEDTSSSNNYVTISKSLVSYNITMDSIVVGALSQQLKAASFASGGYVFMPKNIPDGVNLFQAETFISFRARTVPSRTLVNTEADLIPLLSKEPTNSQPISAALPQEISAKSASMKATIAKLASNPPLPAAKGVSGGSIGGAGLKRITKELQELESNPHPSFTVYPTENDVTFWNVYMNGPETTPYEGGVFQLYVKLPNDYPFKPPNLKFITRIYHCNINSNGSICHAILKDQWSPALTLRKVFDCIYGLLLTPEPLDPLDPQIATEYRVDYDLFFQKAVDFTKKYATVDVPQSSDHDKTIPPPQFLCGITGNLMTDPVMVVKSNNSYERSEIERIIDSTGKEPKTGEDITRADLVTNVALMLAIQEFNKMNASGP</sequence>
<dbReference type="SMART" id="SM00504">
    <property type="entry name" value="Ubox"/>
    <property type="match status" value="1"/>
</dbReference>
<evidence type="ECO:0000256" key="1">
    <source>
        <dbReference type="ARBA" id="ARBA00012486"/>
    </source>
</evidence>
<evidence type="ECO:0000259" key="6">
    <source>
        <dbReference type="PROSITE" id="PS50127"/>
    </source>
</evidence>
<dbReference type="Pfam" id="PF13519">
    <property type="entry name" value="VWA_2"/>
    <property type="match status" value="1"/>
</dbReference>
<dbReference type="Pfam" id="PF04564">
    <property type="entry name" value="U-box"/>
    <property type="match status" value="1"/>
</dbReference>
<evidence type="ECO:0000259" key="7">
    <source>
        <dbReference type="PROSITE" id="PS50234"/>
    </source>
</evidence>
<protein>
    <recommendedName>
        <fullName evidence="1">E2 ubiquitin-conjugating enzyme</fullName>
        <ecNumber evidence="1">2.3.2.23</ecNumber>
    </recommendedName>
</protein>
<dbReference type="EMBL" id="MPUH01001572">
    <property type="protein sequence ID" value="OMJ67062.1"/>
    <property type="molecule type" value="Genomic_DNA"/>
</dbReference>
<keyword evidence="10" id="KW-1185">Reference proteome</keyword>
<dbReference type="PANTHER" id="PTHR24068">
    <property type="entry name" value="UBIQUITIN-CONJUGATING ENZYME E2"/>
    <property type="match status" value="1"/>
</dbReference>
<dbReference type="OrthoDB" id="10069349at2759"/>
<feature type="domain" description="UBC core" evidence="6">
    <location>
        <begin position="608"/>
        <end position="754"/>
    </location>
</feature>
<dbReference type="Pfam" id="PF00179">
    <property type="entry name" value="UQ_con"/>
    <property type="match status" value="1"/>
</dbReference>
<comment type="caution">
    <text evidence="9">The sequence shown here is derived from an EMBL/GenBank/DDBJ whole genome shotgun (WGS) entry which is preliminary data.</text>
</comment>
<dbReference type="InterPro" id="IPR036465">
    <property type="entry name" value="vWFA_dom_sf"/>
</dbReference>
<dbReference type="SUPFAM" id="SSF53300">
    <property type="entry name" value="vWA-like"/>
    <property type="match status" value="1"/>
</dbReference>
<name>A0A1R2ARD9_9CILI</name>
<evidence type="ECO:0000256" key="5">
    <source>
        <dbReference type="ARBA" id="ARBA00022840"/>
    </source>
</evidence>
<keyword evidence="5" id="KW-0067">ATP-binding</keyword>